<evidence type="ECO:0000313" key="2">
    <source>
        <dbReference type="EMBL" id="KAG0024400.1"/>
    </source>
</evidence>
<proteinExistence type="predicted"/>
<feature type="compositionally biased region" description="Polar residues" evidence="1">
    <location>
        <begin position="13"/>
        <end position="22"/>
    </location>
</feature>
<sequence length="208" mass="22666">MTEYVQPKMGSNPIPSTSSNDTGMEGVEAEVSQLAVHDQLPTVRQSDEDETMGDDDSNVPGLCEDEGSDNESGSDSEDEKKNNDDGQAQETKVEEGTNDSTETEDQDQSQESSSAASSLPTEPSIIHMPDAVYSAVPVSSELYIIPHASKGFNWNEDLFLKPHQRRNLGVDDMYGTDGRSTEEGSHDTAVTVHEIRLDDEESQQILPS</sequence>
<comment type="caution">
    <text evidence="2">The sequence shown here is derived from an EMBL/GenBank/DDBJ whole genome shotgun (WGS) entry which is preliminary data.</text>
</comment>
<protein>
    <submittedName>
        <fullName evidence="2">Uncharacterized protein</fullName>
    </submittedName>
</protein>
<name>A0A9P6T5G9_9FUNG</name>
<organism evidence="2 3">
    <name type="scientific">Entomortierella chlamydospora</name>
    <dbReference type="NCBI Taxonomy" id="101097"/>
    <lineage>
        <taxon>Eukaryota</taxon>
        <taxon>Fungi</taxon>
        <taxon>Fungi incertae sedis</taxon>
        <taxon>Mucoromycota</taxon>
        <taxon>Mortierellomycotina</taxon>
        <taxon>Mortierellomycetes</taxon>
        <taxon>Mortierellales</taxon>
        <taxon>Mortierellaceae</taxon>
        <taxon>Entomortierella</taxon>
    </lineage>
</organism>
<dbReference type="AlphaFoldDB" id="A0A9P6T5G9"/>
<dbReference type="Proteomes" id="UP000703661">
    <property type="component" value="Unassembled WGS sequence"/>
</dbReference>
<keyword evidence="3" id="KW-1185">Reference proteome</keyword>
<evidence type="ECO:0000313" key="3">
    <source>
        <dbReference type="Proteomes" id="UP000703661"/>
    </source>
</evidence>
<reference evidence="2" key="1">
    <citation type="journal article" date="2020" name="Fungal Divers.">
        <title>Resolving the Mortierellaceae phylogeny through synthesis of multi-gene phylogenetics and phylogenomics.</title>
        <authorList>
            <person name="Vandepol N."/>
            <person name="Liber J."/>
            <person name="Desiro A."/>
            <person name="Na H."/>
            <person name="Kennedy M."/>
            <person name="Barry K."/>
            <person name="Grigoriev I.V."/>
            <person name="Miller A.N."/>
            <person name="O'Donnell K."/>
            <person name="Stajich J.E."/>
            <person name="Bonito G."/>
        </authorList>
    </citation>
    <scope>NUCLEOTIDE SEQUENCE</scope>
    <source>
        <strain evidence="2">NRRL 2769</strain>
    </source>
</reference>
<gene>
    <name evidence="2" type="ORF">BGZ80_003406</name>
</gene>
<feature type="compositionally biased region" description="Low complexity" evidence="1">
    <location>
        <begin position="109"/>
        <end position="118"/>
    </location>
</feature>
<feature type="region of interest" description="Disordered" evidence="1">
    <location>
        <begin position="1"/>
        <end position="123"/>
    </location>
</feature>
<feature type="compositionally biased region" description="Acidic residues" evidence="1">
    <location>
        <begin position="47"/>
        <end position="77"/>
    </location>
</feature>
<dbReference type="EMBL" id="JAAAID010000019">
    <property type="protein sequence ID" value="KAG0024400.1"/>
    <property type="molecule type" value="Genomic_DNA"/>
</dbReference>
<evidence type="ECO:0000256" key="1">
    <source>
        <dbReference type="SAM" id="MobiDB-lite"/>
    </source>
</evidence>
<accession>A0A9P6T5G9</accession>